<keyword evidence="2" id="KW-1185">Reference proteome</keyword>
<sequence>MSTTSAAALNGAAPSGSRSRPQARKKPNDDAAYFGPPAAGAKRQAADRAEGEPRVKRKRVDVSTNAARKAEKLPMDLEDKYSQQIEFKNMPTTALYRYLSHFNLIPMIHPSPLSAADPPAPSYLLDPFRYGSRGISPVVMTTPANRPRRDPKEQSRRRSSRLLEESQGRTPILADVAEVHAVLAEMAERHFLDHMVNEIDTLASFMVKTKCE</sequence>
<accession>A0ACB8BL17</accession>
<evidence type="ECO:0000313" key="2">
    <source>
        <dbReference type="Proteomes" id="UP000790709"/>
    </source>
</evidence>
<reference evidence="1" key="1">
    <citation type="journal article" date="2021" name="New Phytol.">
        <title>Evolutionary innovations through gain and loss of genes in the ectomycorrhizal Boletales.</title>
        <authorList>
            <person name="Wu G."/>
            <person name="Miyauchi S."/>
            <person name="Morin E."/>
            <person name="Kuo A."/>
            <person name="Drula E."/>
            <person name="Varga T."/>
            <person name="Kohler A."/>
            <person name="Feng B."/>
            <person name="Cao Y."/>
            <person name="Lipzen A."/>
            <person name="Daum C."/>
            <person name="Hundley H."/>
            <person name="Pangilinan J."/>
            <person name="Johnson J."/>
            <person name="Barry K."/>
            <person name="LaButti K."/>
            <person name="Ng V."/>
            <person name="Ahrendt S."/>
            <person name="Min B."/>
            <person name="Choi I.G."/>
            <person name="Park H."/>
            <person name="Plett J.M."/>
            <person name="Magnuson J."/>
            <person name="Spatafora J.W."/>
            <person name="Nagy L.G."/>
            <person name="Henrissat B."/>
            <person name="Grigoriev I.V."/>
            <person name="Yang Z.L."/>
            <person name="Xu J."/>
            <person name="Martin F.M."/>
        </authorList>
    </citation>
    <scope>NUCLEOTIDE SEQUENCE</scope>
    <source>
        <strain evidence="1">KUC20120723A-06</strain>
    </source>
</reference>
<dbReference type="Proteomes" id="UP000790709">
    <property type="component" value="Unassembled WGS sequence"/>
</dbReference>
<dbReference type="EMBL" id="MU266387">
    <property type="protein sequence ID" value="KAH7926197.1"/>
    <property type="molecule type" value="Genomic_DNA"/>
</dbReference>
<gene>
    <name evidence="1" type="ORF">BV22DRAFT_1063441</name>
</gene>
<comment type="caution">
    <text evidence="1">The sequence shown here is derived from an EMBL/GenBank/DDBJ whole genome shotgun (WGS) entry which is preliminary data.</text>
</comment>
<name>A0ACB8BL17_9AGAM</name>
<protein>
    <submittedName>
        <fullName evidence="1">Uncharacterized protein</fullName>
    </submittedName>
</protein>
<proteinExistence type="predicted"/>
<evidence type="ECO:0000313" key="1">
    <source>
        <dbReference type="EMBL" id="KAH7926197.1"/>
    </source>
</evidence>
<organism evidence="1 2">
    <name type="scientific">Leucogyrophana mollusca</name>
    <dbReference type="NCBI Taxonomy" id="85980"/>
    <lineage>
        <taxon>Eukaryota</taxon>
        <taxon>Fungi</taxon>
        <taxon>Dikarya</taxon>
        <taxon>Basidiomycota</taxon>
        <taxon>Agaricomycotina</taxon>
        <taxon>Agaricomycetes</taxon>
        <taxon>Agaricomycetidae</taxon>
        <taxon>Boletales</taxon>
        <taxon>Boletales incertae sedis</taxon>
        <taxon>Leucogyrophana</taxon>
    </lineage>
</organism>